<evidence type="ECO:0000256" key="4">
    <source>
        <dbReference type="ARBA" id="ARBA00012324"/>
    </source>
</evidence>
<dbReference type="eggNOG" id="KOG1369">
    <property type="taxonomic scope" value="Eukaryota"/>
</dbReference>
<dbReference type="InterPro" id="IPR022673">
    <property type="entry name" value="Hexokinase_C"/>
</dbReference>
<dbReference type="RefSeq" id="XP_002479703.1">
    <property type="nucleotide sequence ID" value="XM_002479658.1"/>
</dbReference>
<dbReference type="STRING" id="441959.B8M694"/>
<comment type="pathway">
    <text evidence="1">Carbohydrate degradation; glycolysis; D-glyceraldehyde 3-phosphate and glycerone phosphate from D-glucose: step 1/4.</text>
</comment>
<keyword evidence="9" id="KW-0324">Glycolysis</keyword>
<evidence type="ECO:0000313" key="17">
    <source>
        <dbReference type="Proteomes" id="UP000001745"/>
    </source>
</evidence>
<dbReference type="GO" id="GO:0000077">
    <property type="term" value="P:DNA damage checkpoint signaling"/>
    <property type="evidence" value="ECO:0007669"/>
    <property type="project" value="InterPro"/>
</dbReference>
<dbReference type="AlphaFoldDB" id="B8M694"/>
<dbReference type="InParanoid" id="B8M694"/>
<evidence type="ECO:0000256" key="2">
    <source>
        <dbReference type="ARBA" id="ARBA00005028"/>
    </source>
</evidence>
<dbReference type="Pfam" id="PF00349">
    <property type="entry name" value="Hexokinase_1"/>
    <property type="match status" value="1"/>
</dbReference>
<dbReference type="OrthoDB" id="419537at2759"/>
<proteinExistence type="inferred from homology"/>
<dbReference type="GO" id="GO:0006013">
    <property type="term" value="P:mannose metabolic process"/>
    <property type="evidence" value="ECO:0007669"/>
    <property type="project" value="TreeGrafter"/>
</dbReference>
<comment type="pathway">
    <text evidence="2">Carbohydrate metabolism; hexose metabolism.</text>
</comment>
<evidence type="ECO:0000259" key="15">
    <source>
        <dbReference type="Pfam" id="PF03727"/>
    </source>
</evidence>
<dbReference type="UniPathway" id="UPA00109">
    <property type="reaction ID" value="UER00180"/>
</dbReference>
<keyword evidence="7 16" id="KW-0418">Kinase</keyword>
<feature type="region of interest" description="Disordered" evidence="13">
    <location>
        <begin position="1"/>
        <end position="20"/>
    </location>
</feature>
<dbReference type="GO" id="GO:0001678">
    <property type="term" value="P:intracellular glucose homeostasis"/>
    <property type="evidence" value="ECO:0007669"/>
    <property type="project" value="InterPro"/>
</dbReference>
<dbReference type="EMBL" id="EQ962654">
    <property type="protein sequence ID" value="EED19269.1"/>
    <property type="molecule type" value="Genomic_DNA"/>
</dbReference>
<evidence type="ECO:0000256" key="7">
    <source>
        <dbReference type="ARBA" id="ARBA00022777"/>
    </source>
</evidence>
<dbReference type="GO" id="GO:0005524">
    <property type="term" value="F:ATP binding"/>
    <property type="evidence" value="ECO:0007669"/>
    <property type="project" value="UniProtKB-KW"/>
</dbReference>
<accession>B8M694</accession>
<organism evidence="16 17">
    <name type="scientific">Talaromyces stipitatus (strain ATCC 10500 / CBS 375.48 / QM 6759 / NRRL 1006)</name>
    <name type="common">Penicillium stipitatum</name>
    <dbReference type="NCBI Taxonomy" id="441959"/>
    <lineage>
        <taxon>Eukaryota</taxon>
        <taxon>Fungi</taxon>
        <taxon>Dikarya</taxon>
        <taxon>Ascomycota</taxon>
        <taxon>Pezizomycotina</taxon>
        <taxon>Eurotiomycetes</taxon>
        <taxon>Eurotiomycetidae</taxon>
        <taxon>Eurotiales</taxon>
        <taxon>Trichocomaceae</taxon>
        <taxon>Talaromyces</taxon>
        <taxon>Talaromyces sect. Talaromyces</taxon>
    </lineage>
</organism>
<evidence type="ECO:0000256" key="9">
    <source>
        <dbReference type="ARBA" id="ARBA00023152"/>
    </source>
</evidence>
<sequence>MLERNQHAGLHGAASVASSVGPPKALGEKILADVPGELLTELGRLQEMFIVDKDKLKLITQRFVSELEKGLTDDAGDIPMNVTWSFGYPTGHETGSYITIDMGGTNVRVCNVVLTDGKGEVDIVQEKFVMPEGLKKSNAETLWDFLADCTAEFLGKHSLDTKEALPLAFTFSFPVTQPHIRSGILQRWTKDFDVDGVEGEDVVPQLEKAFKKRNLPVEIVAVVNDTTGTLIASAYKDPEMRIGSIFGTGVNAAYMEVCGAIPKIKDHGLPPDLEVAINTEYGAFDNSRKVLSRTPFDRSIDENSSRPGQQLYEKMVAGLYIGELLRLVLLDLHERNHMFKEQDVSLLRQKNSINSLFLSTVEEDKSDALHDISFMFNKALNIEPVDYELKVTRFLTELIATRSARLYSCGIAAVSKKKGLETCHVGVDGSVFNKYAHFRNRAAQALKEILDWPEGSPDPISIYSAEDGSGVGAALIAALALQRTEKEASGKMRFRSQLTNVAIFAKLAASLNSLGKICWVRLERETVHFTIIPDQGTQVWAVLPAEAIFDESYLLEAAAGAINLEVPIAALSRALRSAIGDKSAQLRLSRKANVPLLVLTVVSSSLVPGNIPVGSEADEFGGPEHDQSQAATRANAPRERETVITQEIPVKVLHQSVVEGLHEPRCRDPDVHIILPNLAQLKAISDRFTKLAASSSRSSGGASIATGTTGPKLELSANMHGSLKIGIATDSLRISSVWTGLTNPPLDPRQMQDTDIDQLPSERMRQLGNSGDDDEEAGWAKVRIDGKDWGRVLSVGRLSPKVVACFIHETALILYVYLRGGLTGEESCLTYYINSYSA</sequence>
<dbReference type="Gene3D" id="3.70.10.10">
    <property type="match status" value="1"/>
</dbReference>
<evidence type="ECO:0000256" key="5">
    <source>
        <dbReference type="ARBA" id="ARBA00022679"/>
    </source>
</evidence>
<dbReference type="HOGENOM" id="CLU_017456_0_0_1"/>
<dbReference type="GO" id="GO:0005536">
    <property type="term" value="F:D-glucose binding"/>
    <property type="evidence" value="ECO:0007669"/>
    <property type="project" value="InterPro"/>
</dbReference>
<comment type="catalytic activity">
    <reaction evidence="11">
        <text>D-fructose + ATP = D-fructose 6-phosphate + ADP + H(+)</text>
        <dbReference type="Rhea" id="RHEA:16125"/>
        <dbReference type="ChEBI" id="CHEBI:15378"/>
        <dbReference type="ChEBI" id="CHEBI:30616"/>
        <dbReference type="ChEBI" id="CHEBI:37721"/>
        <dbReference type="ChEBI" id="CHEBI:61527"/>
        <dbReference type="ChEBI" id="CHEBI:456216"/>
        <dbReference type="EC" id="2.7.1.1"/>
    </reaction>
    <physiologicalReaction direction="left-to-right" evidence="11">
        <dbReference type="Rhea" id="RHEA:16126"/>
    </physiologicalReaction>
</comment>
<evidence type="ECO:0000256" key="6">
    <source>
        <dbReference type="ARBA" id="ARBA00022741"/>
    </source>
</evidence>
<evidence type="ECO:0000256" key="1">
    <source>
        <dbReference type="ARBA" id="ARBA00004888"/>
    </source>
</evidence>
<comment type="catalytic activity">
    <reaction evidence="12">
        <text>D-glucose + ATP = D-glucose 6-phosphate + ADP + H(+)</text>
        <dbReference type="Rhea" id="RHEA:17825"/>
        <dbReference type="ChEBI" id="CHEBI:4167"/>
        <dbReference type="ChEBI" id="CHEBI:15378"/>
        <dbReference type="ChEBI" id="CHEBI:30616"/>
        <dbReference type="ChEBI" id="CHEBI:61548"/>
        <dbReference type="ChEBI" id="CHEBI:456216"/>
        <dbReference type="EC" id="2.7.1.1"/>
    </reaction>
    <physiologicalReaction direction="left-to-right" evidence="12">
        <dbReference type="Rhea" id="RHEA:17826"/>
    </physiologicalReaction>
</comment>
<keyword evidence="6" id="KW-0547">Nucleotide-binding</keyword>
<dbReference type="EC" id="2.7.1.1" evidence="4"/>
<gene>
    <name evidence="16" type="ORF">TSTA_025850</name>
</gene>
<dbReference type="GO" id="GO:0005739">
    <property type="term" value="C:mitochondrion"/>
    <property type="evidence" value="ECO:0007669"/>
    <property type="project" value="TreeGrafter"/>
</dbReference>
<dbReference type="OMA" id="ACFINET"/>
<dbReference type="PANTHER" id="PTHR19443">
    <property type="entry name" value="HEXOKINASE"/>
    <property type="match status" value="1"/>
</dbReference>
<dbReference type="GO" id="GO:0008865">
    <property type="term" value="F:fructokinase activity"/>
    <property type="evidence" value="ECO:0007669"/>
    <property type="project" value="TreeGrafter"/>
</dbReference>
<keyword evidence="8" id="KW-0067">ATP-binding</keyword>
<dbReference type="Pfam" id="PF04005">
    <property type="entry name" value="Hus1"/>
    <property type="match status" value="1"/>
</dbReference>
<evidence type="ECO:0000256" key="11">
    <source>
        <dbReference type="ARBA" id="ARBA00047905"/>
    </source>
</evidence>
<dbReference type="Gene3D" id="3.30.420.40">
    <property type="match status" value="1"/>
</dbReference>
<evidence type="ECO:0000256" key="10">
    <source>
        <dbReference type="ARBA" id="ARBA00044613"/>
    </source>
</evidence>
<reference evidence="17" key="1">
    <citation type="journal article" date="2015" name="Genome Announc.">
        <title>Genome sequence of the AIDS-associated pathogen Penicillium marneffei (ATCC18224) and its near taxonomic relative Talaromyces stipitatus (ATCC10500).</title>
        <authorList>
            <person name="Nierman W.C."/>
            <person name="Fedorova-Abrams N.D."/>
            <person name="Andrianopoulos A."/>
        </authorList>
    </citation>
    <scope>NUCLEOTIDE SEQUENCE [LARGE SCALE GENOMIC DNA]</scope>
    <source>
        <strain evidence="17">ATCC 10500 / CBS 375.48 / QM 6759 / NRRL 1006</strain>
    </source>
</reference>
<keyword evidence="5 16" id="KW-0808">Transferase</keyword>
<dbReference type="eggNOG" id="KOG3999">
    <property type="taxonomic scope" value="Eukaryota"/>
</dbReference>
<dbReference type="GO" id="GO:0005829">
    <property type="term" value="C:cytosol"/>
    <property type="evidence" value="ECO:0007669"/>
    <property type="project" value="TreeGrafter"/>
</dbReference>
<dbReference type="GO" id="GO:0006096">
    <property type="term" value="P:glycolytic process"/>
    <property type="evidence" value="ECO:0007669"/>
    <property type="project" value="UniProtKB-UniPathway"/>
</dbReference>
<dbReference type="InterPro" id="IPR007150">
    <property type="entry name" value="HUS1/Mec3"/>
</dbReference>
<comment type="catalytic activity">
    <reaction evidence="10">
        <text>a D-hexose + ATP = a D-hexose 6-phosphate + ADP + H(+)</text>
        <dbReference type="Rhea" id="RHEA:22740"/>
        <dbReference type="ChEBI" id="CHEBI:4194"/>
        <dbReference type="ChEBI" id="CHEBI:15378"/>
        <dbReference type="ChEBI" id="CHEBI:30616"/>
        <dbReference type="ChEBI" id="CHEBI:229467"/>
        <dbReference type="ChEBI" id="CHEBI:456216"/>
        <dbReference type="EC" id="2.7.1.1"/>
    </reaction>
    <physiologicalReaction direction="left-to-right" evidence="10">
        <dbReference type="Rhea" id="RHEA:22741"/>
    </physiologicalReaction>
</comment>
<feature type="region of interest" description="Disordered" evidence="13">
    <location>
        <begin position="618"/>
        <end position="640"/>
    </location>
</feature>
<dbReference type="FunFam" id="3.40.367.20:FF:000004">
    <property type="entry name" value="Phosphotransferase"/>
    <property type="match status" value="1"/>
</dbReference>
<dbReference type="InterPro" id="IPR001312">
    <property type="entry name" value="Hexokinase"/>
</dbReference>
<keyword evidence="17" id="KW-1185">Reference proteome</keyword>
<dbReference type="PRINTS" id="PR00475">
    <property type="entry name" value="HEXOKINASE"/>
</dbReference>
<feature type="domain" description="Hexokinase N-terminal" evidence="14">
    <location>
        <begin position="43"/>
        <end position="235"/>
    </location>
</feature>
<protein>
    <recommendedName>
        <fullName evidence="4">hexokinase</fullName>
        <ecNumber evidence="4">2.7.1.1</ecNumber>
    </recommendedName>
</protein>
<dbReference type="PANTHER" id="PTHR19443:SF16">
    <property type="entry name" value="HEXOKINASE TYPE 1-RELATED"/>
    <property type="match status" value="1"/>
</dbReference>
<dbReference type="FunFam" id="3.30.420.40:FF:000805">
    <property type="entry name" value="Hexokinase-2"/>
    <property type="match status" value="1"/>
</dbReference>
<evidence type="ECO:0000259" key="14">
    <source>
        <dbReference type="Pfam" id="PF00349"/>
    </source>
</evidence>
<comment type="similarity">
    <text evidence="3">Belongs to the hexokinase family.</text>
</comment>
<dbReference type="Gene3D" id="3.40.367.20">
    <property type="match status" value="1"/>
</dbReference>
<dbReference type="SUPFAM" id="SSF53067">
    <property type="entry name" value="Actin-like ATPase domain"/>
    <property type="match status" value="2"/>
</dbReference>
<feature type="domain" description="Hexokinase C-terminal" evidence="15">
    <location>
        <begin position="241"/>
        <end position="479"/>
    </location>
</feature>
<dbReference type="PhylomeDB" id="B8M694"/>
<dbReference type="GO" id="GO:0030896">
    <property type="term" value="C:checkpoint clamp complex"/>
    <property type="evidence" value="ECO:0007669"/>
    <property type="project" value="InterPro"/>
</dbReference>
<name>B8M694_TALSN</name>
<dbReference type="GO" id="GO:0004340">
    <property type="term" value="F:glucokinase activity"/>
    <property type="evidence" value="ECO:0007669"/>
    <property type="project" value="TreeGrafter"/>
</dbReference>
<dbReference type="GO" id="GO:0019158">
    <property type="term" value="F:mannokinase activity"/>
    <property type="evidence" value="ECO:0007669"/>
    <property type="project" value="TreeGrafter"/>
</dbReference>
<evidence type="ECO:0000256" key="12">
    <source>
        <dbReference type="ARBA" id="ARBA00048160"/>
    </source>
</evidence>
<evidence type="ECO:0000256" key="8">
    <source>
        <dbReference type="ARBA" id="ARBA00022840"/>
    </source>
</evidence>
<evidence type="ECO:0000256" key="3">
    <source>
        <dbReference type="ARBA" id="ARBA00009225"/>
    </source>
</evidence>
<dbReference type="GeneID" id="8107997"/>
<evidence type="ECO:0000313" key="16">
    <source>
        <dbReference type="EMBL" id="EED19269.1"/>
    </source>
</evidence>
<dbReference type="InterPro" id="IPR043129">
    <property type="entry name" value="ATPase_NBD"/>
</dbReference>
<dbReference type="InterPro" id="IPR022672">
    <property type="entry name" value="Hexokinase_N"/>
</dbReference>
<dbReference type="Proteomes" id="UP000001745">
    <property type="component" value="Unassembled WGS sequence"/>
</dbReference>
<dbReference type="PROSITE" id="PS51748">
    <property type="entry name" value="HEXOKINASE_2"/>
    <property type="match status" value="1"/>
</dbReference>
<evidence type="ECO:0000256" key="13">
    <source>
        <dbReference type="SAM" id="MobiDB-lite"/>
    </source>
</evidence>
<dbReference type="Pfam" id="PF03727">
    <property type="entry name" value="Hexokinase_2"/>
    <property type="match status" value="1"/>
</dbReference>
<dbReference type="Gene3D" id="1.10.287.1250">
    <property type="match status" value="1"/>
</dbReference>
<dbReference type="VEuPathDB" id="FungiDB:TSTA_025850"/>
<dbReference type="GO" id="GO:0006006">
    <property type="term" value="P:glucose metabolic process"/>
    <property type="evidence" value="ECO:0007669"/>
    <property type="project" value="UniProtKB-ARBA"/>
</dbReference>